<evidence type="ECO:0000256" key="6">
    <source>
        <dbReference type="ARBA" id="ARBA00023175"/>
    </source>
</evidence>
<evidence type="ECO:0000313" key="14">
    <source>
        <dbReference type="EMBL" id="MDE48952.1"/>
    </source>
</evidence>
<keyword evidence="11" id="KW-0175">Coiled coil</keyword>
<dbReference type="GO" id="GO:0007018">
    <property type="term" value="P:microtubule-based movement"/>
    <property type="evidence" value="ECO:0007669"/>
    <property type="project" value="InterPro"/>
</dbReference>
<keyword evidence="5 9" id="KW-0067">ATP-binding</keyword>
<evidence type="ECO:0000259" key="13">
    <source>
        <dbReference type="PROSITE" id="PS50067"/>
    </source>
</evidence>
<dbReference type="GO" id="GO:0008574">
    <property type="term" value="F:plus-end-directed microtubule motor activity"/>
    <property type="evidence" value="ECO:0007669"/>
    <property type="project" value="TreeGrafter"/>
</dbReference>
<keyword evidence="3 10" id="KW-0493">Microtubule</keyword>
<dbReference type="InterPro" id="IPR019821">
    <property type="entry name" value="Kinesin_motor_CS"/>
</dbReference>
<sequence>MSEGQNIQVFVRCRPLRSDEKCSNIEIIPEANEVRVPPQSREYHFDRVFAQDAPQVNVYNAVVRPLIPQVLSGYNCAVFAYGQTGTGKTYTMEGVRCENGWEADAHSGIIPRAISQLFDSLRNHDSEYSVKVSFLELYNEDAYDLLSSLDDTTKLKIFDDAQKKGSVIVGGLEEVTVNSKLEIYDILKRGSTKRQTAATLLNACSSRSHTIFSVTVQVKTSYNGEQELVRIGKLNLVDLAGSENIGRSGAQDKRAREAGNINQSLLTLGRVITALVEKRPHIPYRESKLTRILQDSLGGSTRTSMIATISPAEEDIGNTLGTIDYASRARCIINKPESCRQMTQRKVSDLDIEAYKTKLKHELEIQIRNEVALEFRREADKLKEQFNKAMSVKNELIERNELKLKDENEEMANETNLKLDELTKENEALKKELDEKMEEFNSNRELYGQLEEKNIELCKYVEQLESDASDLKHKITSLDQKITTLDQENKDLSKNLKIIQQVANDRSELNDKLRIDFKRELDENQVKIKDLESENVKLRERIEGCRCNVRLSSGSNSNIENHENHQLDELPEEDDDEKPQVKKAAKVRKRAPIQEELNDYANMTFDGDDEIVQLSAKKARKRITAGGKKRELHKELTLSGRKKRLRSVDEDVELSPVSPPARVTRSRATRRKLDY</sequence>
<dbReference type="InterPro" id="IPR047149">
    <property type="entry name" value="KIF11-like"/>
</dbReference>
<evidence type="ECO:0000256" key="2">
    <source>
        <dbReference type="ARBA" id="ARBA00022490"/>
    </source>
</evidence>
<dbReference type="Gene3D" id="3.40.850.10">
    <property type="entry name" value="Kinesin motor domain"/>
    <property type="match status" value="1"/>
</dbReference>
<dbReference type="PANTHER" id="PTHR47970:SF12">
    <property type="entry name" value="KINESIN FAMILY MEMBER 11"/>
    <property type="match status" value="1"/>
</dbReference>
<feature type="coiled-coil region" evidence="11">
    <location>
        <begin position="379"/>
        <end position="548"/>
    </location>
</feature>
<reference evidence="14" key="1">
    <citation type="submission" date="2018-10" db="EMBL/GenBank/DDBJ databases">
        <title>Transcriptome assembly of Aceria tosichella (Wheat curl mite) Type 2.</title>
        <authorList>
            <person name="Scully E.D."/>
            <person name="Geib S.M."/>
            <person name="Palmer N.A."/>
            <person name="Gupta A.K."/>
            <person name="Sarath G."/>
            <person name="Tatineni S."/>
        </authorList>
    </citation>
    <scope>NUCLEOTIDE SEQUENCE</scope>
    <source>
        <strain evidence="14">LincolnNE</strain>
    </source>
</reference>
<evidence type="ECO:0000256" key="12">
    <source>
        <dbReference type="SAM" id="MobiDB-lite"/>
    </source>
</evidence>
<dbReference type="AlphaFoldDB" id="A0A6G1SG51"/>
<comment type="similarity">
    <text evidence="8">Belongs to the TRAFAC class myosin-kinesin ATPase superfamily. Kinesin family. KIN-5/BimC subfamily.</text>
</comment>
<dbReference type="PROSITE" id="PS00411">
    <property type="entry name" value="KINESIN_MOTOR_1"/>
    <property type="match status" value="1"/>
</dbReference>
<gene>
    <name evidence="14" type="primary">Kif11_0</name>
    <name evidence="14" type="ORF">g.1066</name>
</gene>
<dbReference type="Pfam" id="PF00225">
    <property type="entry name" value="Kinesin"/>
    <property type="match status" value="1"/>
</dbReference>
<dbReference type="GO" id="GO:0005524">
    <property type="term" value="F:ATP binding"/>
    <property type="evidence" value="ECO:0007669"/>
    <property type="project" value="UniProtKB-UniRule"/>
</dbReference>
<dbReference type="PROSITE" id="PS50067">
    <property type="entry name" value="KINESIN_MOTOR_2"/>
    <property type="match status" value="1"/>
</dbReference>
<evidence type="ECO:0000256" key="11">
    <source>
        <dbReference type="SAM" id="Coils"/>
    </source>
</evidence>
<feature type="region of interest" description="Disordered" evidence="12">
    <location>
        <begin position="553"/>
        <end position="578"/>
    </location>
</feature>
<dbReference type="SMART" id="SM00129">
    <property type="entry name" value="KISc"/>
    <property type="match status" value="1"/>
</dbReference>
<dbReference type="FunFam" id="3.40.850.10:FF:000019">
    <property type="entry name" value="Kinesin-like protein KIN-5D"/>
    <property type="match status" value="1"/>
</dbReference>
<dbReference type="PANTHER" id="PTHR47970">
    <property type="entry name" value="KINESIN-LIKE PROTEIN KIF11"/>
    <property type="match status" value="1"/>
</dbReference>
<evidence type="ECO:0000256" key="9">
    <source>
        <dbReference type="PROSITE-ProRule" id="PRU00283"/>
    </source>
</evidence>
<evidence type="ECO:0000256" key="1">
    <source>
        <dbReference type="ARBA" id="ARBA00004245"/>
    </source>
</evidence>
<dbReference type="GO" id="GO:0005876">
    <property type="term" value="C:spindle microtubule"/>
    <property type="evidence" value="ECO:0007669"/>
    <property type="project" value="TreeGrafter"/>
</dbReference>
<protein>
    <recommendedName>
        <fullName evidence="10">Kinesin-like protein</fullName>
    </recommendedName>
</protein>
<accession>A0A6G1SG51</accession>
<name>A0A6G1SG51_9ACAR</name>
<feature type="region of interest" description="Disordered" evidence="12">
    <location>
        <begin position="646"/>
        <end position="675"/>
    </location>
</feature>
<evidence type="ECO:0000256" key="10">
    <source>
        <dbReference type="RuleBase" id="RU000394"/>
    </source>
</evidence>
<proteinExistence type="inferred from homology"/>
<dbReference type="GO" id="GO:0090307">
    <property type="term" value="P:mitotic spindle assembly"/>
    <property type="evidence" value="ECO:0007669"/>
    <property type="project" value="TreeGrafter"/>
</dbReference>
<dbReference type="GO" id="GO:0005634">
    <property type="term" value="C:nucleus"/>
    <property type="evidence" value="ECO:0007669"/>
    <property type="project" value="TreeGrafter"/>
</dbReference>
<feature type="binding site" evidence="9">
    <location>
        <begin position="82"/>
        <end position="89"/>
    </location>
    <ligand>
        <name>ATP</name>
        <dbReference type="ChEBI" id="CHEBI:30616"/>
    </ligand>
</feature>
<dbReference type="InterPro" id="IPR001752">
    <property type="entry name" value="Kinesin_motor_dom"/>
</dbReference>
<evidence type="ECO:0000256" key="5">
    <source>
        <dbReference type="ARBA" id="ARBA00022840"/>
    </source>
</evidence>
<evidence type="ECO:0000256" key="4">
    <source>
        <dbReference type="ARBA" id="ARBA00022741"/>
    </source>
</evidence>
<dbReference type="InterPro" id="IPR036961">
    <property type="entry name" value="Kinesin_motor_dom_sf"/>
</dbReference>
<dbReference type="EMBL" id="GGYP01004181">
    <property type="protein sequence ID" value="MDE48952.1"/>
    <property type="molecule type" value="Transcribed_RNA"/>
</dbReference>
<keyword evidence="6 9" id="KW-0505">Motor protein</keyword>
<comment type="subcellular location">
    <subcellularLocation>
        <location evidence="1">Cytoplasm</location>
        <location evidence="1">Cytoskeleton</location>
    </subcellularLocation>
</comment>
<dbReference type="SUPFAM" id="SSF52540">
    <property type="entry name" value="P-loop containing nucleoside triphosphate hydrolases"/>
    <property type="match status" value="1"/>
</dbReference>
<evidence type="ECO:0000256" key="7">
    <source>
        <dbReference type="ARBA" id="ARBA00023212"/>
    </source>
</evidence>
<keyword evidence="7" id="KW-0206">Cytoskeleton</keyword>
<dbReference type="GO" id="GO:0051231">
    <property type="term" value="P:spindle elongation"/>
    <property type="evidence" value="ECO:0007669"/>
    <property type="project" value="TreeGrafter"/>
</dbReference>
<keyword evidence="4 9" id="KW-0547">Nucleotide-binding</keyword>
<dbReference type="GO" id="GO:0072686">
    <property type="term" value="C:mitotic spindle"/>
    <property type="evidence" value="ECO:0007669"/>
    <property type="project" value="TreeGrafter"/>
</dbReference>
<keyword evidence="2" id="KW-0963">Cytoplasm</keyword>
<dbReference type="GO" id="GO:0008017">
    <property type="term" value="F:microtubule binding"/>
    <property type="evidence" value="ECO:0007669"/>
    <property type="project" value="InterPro"/>
</dbReference>
<evidence type="ECO:0000256" key="3">
    <source>
        <dbReference type="ARBA" id="ARBA00022701"/>
    </source>
</evidence>
<evidence type="ECO:0000256" key="8">
    <source>
        <dbReference type="ARBA" id="ARBA00034704"/>
    </source>
</evidence>
<dbReference type="InterPro" id="IPR027417">
    <property type="entry name" value="P-loop_NTPase"/>
</dbReference>
<feature type="compositionally biased region" description="Basic residues" evidence="12">
    <location>
        <begin position="664"/>
        <end position="675"/>
    </location>
</feature>
<dbReference type="PRINTS" id="PR00380">
    <property type="entry name" value="KINESINHEAVY"/>
</dbReference>
<organism evidence="14">
    <name type="scientific">Aceria tosichella</name>
    <name type="common">wheat curl mite</name>
    <dbReference type="NCBI Taxonomy" id="561515"/>
    <lineage>
        <taxon>Eukaryota</taxon>
        <taxon>Metazoa</taxon>
        <taxon>Ecdysozoa</taxon>
        <taxon>Arthropoda</taxon>
        <taxon>Chelicerata</taxon>
        <taxon>Arachnida</taxon>
        <taxon>Acari</taxon>
        <taxon>Acariformes</taxon>
        <taxon>Trombidiformes</taxon>
        <taxon>Prostigmata</taxon>
        <taxon>Eupodina</taxon>
        <taxon>Eriophyoidea</taxon>
        <taxon>Eriophyidae</taxon>
        <taxon>Eriophyinae</taxon>
        <taxon>Aceriini</taxon>
        <taxon>Aceria</taxon>
    </lineage>
</organism>
<feature type="domain" description="Kinesin motor" evidence="13">
    <location>
        <begin position="6"/>
        <end position="332"/>
    </location>
</feature>
<dbReference type="Gene3D" id="1.20.5.490">
    <property type="entry name" value="Single helix bin"/>
    <property type="match status" value="1"/>
</dbReference>